<dbReference type="RefSeq" id="WP_014376485.1">
    <property type="nucleotide sequence ID" value="NC_016943.1"/>
</dbReference>
<protein>
    <submittedName>
        <fullName evidence="1">Uncharacterized protein</fullName>
    </submittedName>
</protein>
<name>H6RJU9_BLASD</name>
<dbReference type="STRING" id="1146883.BLASA_2729"/>
<dbReference type="EMBL" id="FO117623">
    <property type="protein sequence ID" value="CCG03602.1"/>
    <property type="molecule type" value="Genomic_DNA"/>
</dbReference>
<evidence type="ECO:0000313" key="2">
    <source>
        <dbReference type="Proteomes" id="UP000007517"/>
    </source>
</evidence>
<reference evidence="1 2" key="1">
    <citation type="journal article" date="2012" name="J. Bacteriol.">
        <title>Genome Sequence of Blastococcus saxobsidens DD2, a Stone-Inhabiting Bacterium.</title>
        <authorList>
            <person name="Chouaia B."/>
            <person name="Crotti E."/>
            <person name="Brusetti L."/>
            <person name="Daffonchio D."/>
            <person name="Essoussi I."/>
            <person name="Nouioui I."/>
            <person name="Sbissi I."/>
            <person name="Ghodhbane-Gtari F."/>
            <person name="Gtari M."/>
            <person name="Vacherie B."/>
            <person name="Barbe V."/>
            <person name="Medigue C."/>
            <person name="Gury J."/>
            <person name="Pujic P."/>
            <person name="Normand P."/>
        </authorList>
    </citation>
    <scope>NUCLEOTIDE SEQUENCE [LARGE SCALE GENOMIC DNA]</scope>
    <source>
        <strain evidence="1 2">DD2</strain>
    </source>
</reference>
<evidence type="ECO:0000313" key="1">
    <source>
        <dbReference type="EMBL" id="CCG03602.1"/>
    </source>
</evidence>
<keyword evidence="2" id="KW-1185">Reference proteome</keyword>
<dbReference type="Proteomes" id="UP000007517">
    <property type="component" value="Chromosome"/>
</dbReference>
<dbReference type="HOGENOM" id="CLU_1821669_0_0_11"/>
<dbReference type="KEGG" id="bsd:BLASA_2729"/>
<proteinExistence type="predicted"/>
<gene>
    <name evidence="1" type="ordered locus">BLASA_2729</name>
</gene>
<sequence>MDASVIVDRIVALLDAPSEATVNTSMRLPTALRDAAALAVDGLGVAPSTTILTATALRAAIETAVMDAALRAHYRAHPDARPELAEVARALAAQDGSPLADRPDLLEQAAAEVTARHPDADADDVLLWAEAQQLVLERRSA</sequence>
<organism evidence="1 2">
    <name type="scientific">Blastococcus saxobsidens (strain DD2)</name>
    <dbReference type="NCBI Taxonomy" id="1146883"/>
    <lineage>
        <taxon>Bacteria</taxon>
        <taxon>Bacillati</taxon>
        <taxon>Actinomycetota</taxon>
        <taxon>Actinomycetes</taxon>
        <taxon>Geodermatophilales</taxon>
        <taxon>Geodermatophilaceae</taxon>
        <taxon>Blastococcus</taxon>
    </lineage>
</organism>
<accession>H6RJU9</accession>
<reference evidence="2" key="2">
    <citation type="submission" date="2012-02" db="EMBL/GenBank/DDBJ databases">
        <title>Complete genome sequence of Blastococcus saxobsidens strain DD2.</title>
        <authorList>
            <person name="Genoscope."/>
        </authorList>
    </citation>
    <scope>NUCLEOTIDE SEQUENCE [LARGE SCALE GENOMIC DNA]</scope>
    <source>
        <strain evidence="2">DD2</strain>
    </source>
</reference>
<dbReference type="AlphaFoldDB" id="H6RJU9"/>